<keyword evidence="2" id="KW-1185">Reference proteome</keyword>
<evidence type="ECO:0000313" key="1">
    <source>
        <dbReference type="EMBL" id="KAF1939381.1"/>
    </source>
</evidence>
<organism evidence="1 2">
    <name type="scientific">Clathrospora elynae</name>
    <dbReference type="NCBI Taxonomy" id="706981"/>
    <lineage>
        <taxon>Eukaryota</taxon>
        <taxon>Fungi</taxon>
        <taxon>Dikarya</taxon>
        <taxon>Ascomycota</taxon>
        <taxon>Pezizomycotina</taxon>
        <taxon>Dothideomycetes</taxon>
        <taxon>Pleosporomycetidae</taxon>
        <taxon>Pleosporales</taxon>
        <taxon>Diademaceae</taxon>
        <taxon>Clathrospora</taxon>
    </lineage>
</organism>
<accession>A0A6A5SFG6</accession>
<dbReference type="PANTHER" id="PTHR10622">
    <property type="entry name" value="HET DOMAIN-CONTAINING PROTEIN"/>
    <property type="match status" value="1"/>
</dbReference>
<dbReference type="PANTHER" id="PTHR10622:SF11">
    <property type="entry name" value="HET-DOMAIN-CONTAINING PROTEIN"/>
    <property type="match status" value="1"/>
</dbReference>
<evidence type="ECO:0000313" key="2">
    <source>
        <dbReference type="Proteomes" id="UP000800038"/>
    </source>
</evidence>
<reference evidence="1" key="1">
    <citation type="journal article" date="2020" name="Stud. Mycol.">
        <title>101 Dothideomycetes genomes: a test case for predicting lifestyles and emergence of pathogens.</title>
        <authorList>
            <person name="Haridas S."/>
            <person name="Albert R."/>
            <person name="Binder M."/>
            <person name="Bloem J."/>
            <person name="Labutti K."/>
            <person name="Salamov A."/>
            <person name="Andreopoulos B."/>
            <person name="Baker S."/>
            <person name="Barry K."/>
            <person name="Bills G."/>
            <person name="Bluhm B."/>
            <person name="Cannon C."/>
            <person name="Castanera R."/>
            <person name="Culley D."/>
            <person name="Daum C."/>
            <person name="Ezra D."/>
            <person name="Gonzalez J."/>
            <person name="Henrissat B."/>
            <person name="Kuo A."/>
            <person name="Liang C."/>
            <person name="Lipzen A."/>
            <person name="Lutzoni F."/>
            <person name="Magnuson J."/>
            <person name="Mondo S."/>
            <person name="Nolan M."/>
            <person name="Ohm R."/>
            <person name="Pangilinan J."/>
            <person name="Park H.-J."/>
            <person name="Ramirez L."/>
            <person name="Alfaro M."/>
            <person name="Sun H."/>
            <person name="Tritt A."/>
            <person name="Yoshinaga Y."/>
            <person name="Zwiers L.-H."/>
            <person name="Turgeon B."/>
            <person name="Goodwin S."/>
            <person name="Spatafora J."/>
            <person name="Crous P."/>
            <person name="Grigoriev I."/>
        </authorList>
    </citation>
    <scope>NUCLEOTIDE SEQUENCE</scope>
    <source>
        <strain evidence="1">CBS 161.51</strain>
    </source>
</reference>
<gene>
    <name evidence="1" type="ORF">EJ02DRAFT_424869</name>
</gene>
<dbReference type="Proteomes" id="UP000800038">
    <property type="component" value="Unassembled WGS sequence"/>
</dbReference>
<proteinExistence type="predicted"/>
<evidence type="ECO:0008006" key="3">
    <source>
        <dbReference type="Google" id="ProtNLM"/>
    </source>
</evidence>
<name>A0A6A5SFG6_9PLEO</name>
<dbReference type="EMBL" id="ML976082">
    <property type="protein sequence ID" value="KAF1939381.1"/>
    <property type="molecule type" value="Genomic_DNA"/>
</dbReference>
<sequence length="135" mass="15261">MRLLHIESDGTFSLGEFIGDDIPPYTVLSHMWGADKQEVTYQDLFGGTGQQKSGWGKIRFLCQADDGGRSGMRMGRHMLQVSLINKSSITELAESINFMFKWYKDAVVCYILLEDPTPDIAPANGFQDCRWFTRG</sequence>
<dbReference type="OrthoDB" id="674604at2759"/>
<dbReference type="AlphaFoldDB" id="A0A6A5SFG6"/>
<protein>
    <recommendedName>
        <fullName evidence="3">Heterokaryon incompatibility domain-containing protein</fullName>
    </recommendedName>
</protein>